<proteinExistence type="predicted"/>
<organism evidence="3 4">
    <name type="scientific">Alteraurantiacibacter aquimixticola</name>
    <dbReference type="NCBI Taxonomy" id="2489173"/>
    <lineage>
        <taxon>Bacteria</taxon>
        <taxon>Pseudomonadati</taxon>
        <taxon>Pseudomonadota</taxon>
        <taxon>Alphaproteobacteria</taxon>
        <taxon>Sphingomonadales</taxon>
        <taxon>Erythrobacteraceae</taxon>
        <taxon>Alteraurantiacibacter</taxon>
    </lineage>
</organism>
<keyword evidence="4" id="KW-1185">Reference proteome</keyword>
<reference evidence="3 4" key="1">
    <citation type="submission" date="2019-04" db="EMBL/GenBank/DDBJ databases">
        <title>Altererythrobacter aquimixticola sp. nov., isolated from sediment of junction between the ocean and a freshwater spring.</title>
        <authorList>
            <person name="Yoon J.-H."/>
        </authorList>
    </citation>
    <scope>NUCLEOTIDE SEQUENCE [LARGE SCALE GENOMIC DNA]</scope>
    <source>
        <strain evidence="3 4">SSKS-13</strain>
    </source>
</reference>
<dbReference type="PANTHER" id="PTHR34315:SF1">
    <property type="entry name" value="INTRADIOL RING-CLEAVAGE DIOXYGENASES DOMAIN-CONTAINING PROTEIN-RELATED"/>
    <property type="match status" value="1"/>
</dbReference>
<dbReference type="GO" id="GO:0016702">
    <property type="term" value="F:oxidoreductase activity, acting on single donors with incorporation of molecular oxygen, incorporation of two atoms of oxygen"/>
    <property type="evidence" value="ECO:0007669"/>
    <property type="project" value="InterPro"/>
</dbReference>
<dbReference type="Gene3D" id="2.60.130.10">
    <property type="entry name" value="Aromatic compound dioxygenase"/>
    <property type="match status" value="1"/>
</dbReference>
<accession>A0A4T3F4Z7</accession>
<dbReference type="InterPro" id="IPR000627">
    <property type="entry name" value="Intradiol_dOase_C"/>
</dbReference>
<dbReference type="PROSITE" id="PS51318">
    <property type="entry name" value="TAT"/>
    <property type="match status" value="1"/>
</dbReference>
<gene>
    <name evidence="3" type="ORF">E5222_10010</name>
</gene>
<sequence length="283" mass="31229">MTGRAMTRVRWWARCWKRKMADPLPSQFARDMARRRFLLGMAGGIGSLALAGCGSRADAQAAGDSNCRASPWETDGPFPADGRGGRDRRINVLSSRDVVRRDIRPCFAGMEGEAEGVLLELELQLVEARFDCSMPLAGHAIYLWQNDAAGDYSLYNRRDVNYLRGLQVSDSEGMVRFTSILPGCYGGRSPHCHFEVFASEEAALSGEESLLTSQFAFPEEACRAVYESDARYGDSLANLERWPIARDFVFRDGDAEVRAMQVLALSDNGANGYFGTGRIALSL</sequence>
<dbReference type="InterPro" id="IPR015889">
    <property type="entry name" value="Intradiol_dOase_core"/>
</dbReference>
<feature type="domain" description="Intradiol ring-cleavage dioxygenases" evidence="2">
    <location>
        <begin position="112"/>
        <end position="189"/>
    </location>
</feature>
<name>A0A4T3F4Z7_9SPHN</name>
<dbReference type="EMBL" id="SSHH01000002">
    <property type="protein sequence ID" value="TIX50588.1"/>
    <property type="molecule type" value="Genomic_DNA"/>
</dbReference>
<dbReference type="GO" id="GO:0008199">
    <property type="term" value="F:ferric iron binding"/>
    <property type="evidence" value="ECO:0007669"/>
    <property type="project" value="InterPro"/>
</dbReference>
<evidence type="ECO:0000256" key="1">
    <source>
        <dbReference type="SAM" id="MobiDB-lite"/>
    </source>
</evidence>
<feature type="region of interest" description="Disordered" evidence="1">
    <location>
        <begin position="64"/>
        <end position="86"/>
    </location>
</feature>
<evidence type="ECO:0000259" key="2">
    <source>
        <dbReference type="Pfam" id="PF00775"/>
    </source>
</evidence>
<evidence type="ECO:0000313" key="3">
    <source>
        <dbReference type="EMBL" id="TIX50588.1"/>
    </source>
</evidence>
<dbReference type="Proteomes" id="UP000309389">
    <property type="component" value="Unassembled WGS sequence"/>
</dbReference>
<protein>
    <recommendedName>
        <fullName evidence="2">Intradiol ring-cleavage dioxygenases domain-containing protein</fullName>
    </recommendedName>
</protein>
<evidence type="ECO:0000313" key="4">
    <source>
        <dbReference type="Proteomes" id="UP000309389"/>
    </source>
</evidence>
<dbReference type="PANTHER" id="PTHR34315">
    <property type="match status" value="1"/>
</dbReference>
<dbReference type="InterPro" id="IPR006311">
    <property type="entry name" value="TAT_signal"/>
</dbReference>
<dbReference type="SUPFAM" id="SSF49482">
    <property type="entry name" value="Aromatic compound dioxygenase"/>
    <property type="match status" value="1"/>
</dbReference>
<dbReference type="Pfam" id="PF00775">
    <property type="entry name" value="Dioxygenase_C"/>
    <property type="match status" value="1"/>
</dbReference>
<comment type="caution">
    <text evidence="3">The sequence shown here is derived from an EMBL/GenBank/DDBJ whole genome shotgun (WGS) entry which is preliminary data.</text>
</comment>
<dbReference type="AlphaFoldDB" id="A0A4T3F4Z7"/>
<dbReference type="OrthoDB" id="9800887at2"/>